<dbReference type="Proteomes" id="UP000005940">
    <property type="component" value="Chromosome"/>
</dbReference>
<gene>
    <name evidence="2" type="ORF">STSU_023140</name>
</gene>
<dbReference type="RefSeq" id="WP_130584639.1">
    <property type="nucleotide sequence ID" value="NZ_CP029159.1"/>
</dbReference>
<sequence length="100" mass="10445">MRTWYLCLGCAAHYLPPESMTYPGRPGLAASPVHCGLVQCRTAAQRIIARSGLPAALFEAMALRAARAADTAGGPARPGQRRARGRRSASGPGSARTKLG</sequence>
<reference evidence="2 3" key="1">
    <citation type="journal article" date="2012" name="J. Bacteriol.">
        <title>Draft genome of Streptomyces tsukubaensis NRRL 18488, the producer of the clinically important immunosuppressant tacrolimus (FK506).</title>
        <authorList>
            <person name="Barreiro C."/>
            <person name="Prieto C."/>
            <person name="Sola-Landa A."/>
            <person name="Solera E."/>
            <person name="Martinez-Castro M."/>
            <person name="Perez-Redondo R."/>
            <person name="Garcia-Estrada C."/>
            <person name="Aparicio J.F."/>
            <person name="Fernandez-Martinez L.T."/>
            <person name="Santos-Aberturas J."/>
            <person name="Salehi-Najafabadi Z."/>
            <person name="Rodriguez-Garcia A."/>
            <person name="Tauch A."/>
            <person name="Martin J.F."/>
        </authorList>
    </citation>
    <scope>NUCLEOTIDE SEQUENCE [LARGE SCALE GENOMIC DNA]</scope>
    <source>
        <strain evidence="3">DSM 42081 / NBRC 108919 / NRRL 18488 / 9993</strain>
    </source>
</reference>
<keyword evidence="3" id="KW-1185">Reference proteome</keyword>
<organism evidence="2 3">
    <name type="scientific">Streptomyces tsukubensis (strain DSM 42081 / NBRC 108919 / NRRL 18488 / 9993)</name>
    <dbReference type="NCBI Taxonomy" id="1114943"/>
    <lineage>
        <taxon>Bacteria</taxon>
        <taxon>Bacillati</taxon>
        <taxon>Actinomycetota</taxon>
        <taxon>Actinomycetes</taxon>
        <taxon>Kitasatosporales</taxon>
        <taxon>Streptomycetaceae</taxon>
        <taxon>Streptomyces</taxon>
    </lineage>
</organism>
<evidence type="ECO:0000256" key="1">
    <source>
        <dbReference type="SAM" id="MobiDB-lite"/>
    </source>
</evidence>
<feature type="region of interest" description="Disordered" evidence="1">
    <location>
        <begin position="69"/>
        <end position="100"/>
    </location>
</feature>
<name>A0A7G3UL44_STRT9</name>
<accession>A0A7G3UL44</accession>
<evidence type="ECO:0000313" key="3">
    <source>
        <dbReference type="Proteomes" id="UP000005940"/>
    </source>
</evidence>
<dbReference type="EMBL" id="CP029159">
    <property type="protein sequence ID" value="QKM69632.1"/>
    <property type="molecule type" value="Genomic_DNA"/>
</dbReference>
<proteinExistence type="predicted"/>
<evidence type="ECO:0000313" key="2">
    <source>
        <dbReference type="EMBL" id="QKM69632.1"/>
    </source>
</evidence>
<protein>
    <submittedName>
        <fullName evidence="2">Uncharacterized protein</fullName>
    </submittedName>
</protein>
<dbReference type="AlphaFoldDB" id="A0A7G3UL44"/>
<feature type="compositionally biased region" description="Low complexity" evidence="1">
    <location>
        <begin position="88"/>
        <end position="100"/>
    </location>
</feature>
<feature type="compositionally biased region" description="Low complexity" evidence="1">
    <location>
        <begin position="69"/>
        <end position="78"/>
    </location>
</feature>